<feature type="transmembrane region" description="Helical" evidence="1">
    <location>
        <begin position="54"/>
        <end position="77"/>
    </location>
</feature>
<dbReference type="EMBL" id="FR824063">
    <property type="protein sequence ID" value="CCA16123.1"/>
    <property type="molecule type" value="Genomic_DNA"/>
</dbReference>
<dbReference type="AlphaFoldDB" id="F0W4T6"/>
<keyword evidence="1" id="KW-0472">Membrane</keyword>
<reference evidence="2" key="2">
    <citation type="submission" date="2011-02" db="EMBL/GenBank/DDBJ databases">
        <authorList>
            <person name="MacLean D."/>
        </authorList>
    </citation>
    <scope>NUCLEOTIDE SEQUENCE</scope>
</reference>
<name>F0W4T6_9STRA</name>
<evidence type="ECO:0000313" key="2">
    <source>
        <dbReference type="EMBL" id="CCA16123.1"/>
    </source>
</evidence>
<keyword evidence="1" id="KW-0812">Transmembrane</keyword>
<organism evidence="2">
    <name type="scientific">Albugo laibachii Nc14</name>
    <dbReference type="NCBI Taxonomy" id="890382"/>
    <lineage>
        <taxon>Eukaryota</taxon>
        <taxon>Sar</taxon>
        <taxon>Stramenopiles</taxon>
        <taxon>Oomycota</taxon>
        <taxon>Peronosporomycetes</taxon>
        <taxon>Albuginales</taxon>
        <taxon>Albuginaceae</taxon>
        <taxon>Albugo</taxon>
    </lineage>
</organism>
<accession>F0W4T6</accession>
<sequence>MKRLKRVTPAENRYHPFPKHNQMYCYCHHNIYVNFFQSVLSLRVMRFRCRSRQYYFRGVQLVLSVYYGTYFCVTSAADNQMLHFVALCDSHNQSVTLRVLWSSNQNFRYV</sequence>
<evidence type="ECO:0000256" key="1">
    <source>
        <dbReference type="SAM" id="Phobius"/>
    </source>
</evidence>
<reference evidence="2" key="1">
    <citation type="journal article" date="2011" name="PLoS Biol.">
        <title>Gene gain and loss during evolution of obligate parasitism in the white rust pathogen of Arabidopsis thaliana.</title>
        <authorList>
            <person name="Kemen E."/>
            <person name="Gardiner A."/>
            <person name="Schultz-Larsen T."/>
            <person name="Kemen A.C."/>
            <person name="Balmuth A.L."/>
            <person name="Robert-Seilaniantz A."/>
            <person name="Bailey K."/>
            <person name="Holub E."/>
            <person name="Studholme D.J."/>
            <person name="Maclean D."/>
            <person name="Jones J.D."/>
        </authorList>
    </citation>
    <scope>NUCLEOTIDE SEQUENCE</scope>
</reference>
<gene>
    <name evidence="2" type="primary">AlNc14C18G1905</name>
    <name evidence="2" type="ORF">ALNC14_022660</name>
</gene>
<proteinExistence type="predicted"/>
<protein>
    <submittedName>
        <fullName evidence="2">AlNc14C18G1905 protein</fullName>
    </submittedName>
</protein>
<keyword evidence="1" id="KW-1133">Transmembrane helix</keyword>
<dbReference type="HOGENOM" id="CLU_2175757_0_0_1"/>